<dbReference type="InterPro" id="IPR004360">
    <property type="entry name" value="Glyas_Fos-R_dOase_dom"/>
</dbReference>
<dbReference type="RefSeq" id="WP_189494737.1">
    <property type="nucleotide sequence ID" value="NZ_BMZH01000001.1"/>
</dbReference>
<dbReference type="GO" id="GO:0051213">
    <property type="term" value="F:dioxygenase activity"/>
    <property type="evidence" value="ECO:0007669"/>
    <property type="project" value="UniProtKB-KW"/>
</dbReference>
<keyword evidence="3" id="KW-1185">Reference proteome</keyword>
<sequence>MTDPSGRKSGLKLQFFSFLVPTYEAGIDFFIDVLGFTLIENTKQSETKRWVRVVGPAGGGEILLVVPSTERQTNAIGSQTGGKVGFFLYAEDFSAEYDRLKALGLDFQEAVRNEAYGQVCVFRDPFGNLWDLLGPPS</sequence>
<reference evidence="2" key="2">
    <citation type="submission" date="2020-09" db="EMBL/GenBank/DDBJ databases">
        <authorList>
            <person name="Sun Q."/>
            <person name="Kim S."/>
        </authorList>
    </citation>
    <scope>NUCLEOTIDE SEQUENCE</scope>
    <source>
        <strain evidence="2">KCTC 32513</strain>
    </source>
</reference>
<evidence type="ECO:0000259" key="1">
    <source>
        <dbReference type="PROSITE" id="PS51819"/>
    </source>
</evidence>
<evidence type="ECO:0000313" key="2">
    <source>
        <dbReference type="EMBL" id="GHA83414.1"/>
    </source>
</evidence>
<name>A0A8J3G131_9PROT</name>
<gene>
    <name evidence="2" type="ORF">GCM10009069_03380</name>
</gene>
<comment type="caution">
    <text evidence="2">The sequence shown here is derived from an EMBL/GenBank/DDBJ whole genome shotgun (WGS) entry which is preliminary data.</text>
</comment>
<feature type="domain" description="VOC" evidence="1">
    <location>
        <begin position="12"/>
        <end position="135"/>
    </location>
</feature>
<dbReference type="PANTHER" id="PTHR36437">
    <property type="entry name" value="GLYOXALASE/BLEOMYCIN RESISTANCE PROTEIN/DIOXYGENASE"/>
    <property type="match status" value="1"/>
</dbReference>
<dbReference type="InterPro" id="IPR029068">
    <property type="entry name" value="Glyas_Bleomycin-R_OHBP_Dase"/>
</dbReference>
<dbReference type="PROSITE" id="PS51819">
    <property type="entry name" value="VOC"/>
    <property type="match status" value="1"/>
</dbReference>
<dbReference type="Gene3D" id="3.10.180.10">
    <property type="entry name" value="2,3-Dihydroxybiphenyl 1,2-Dioxygenase, domain 1"/>
    <property type="match status" value="1"/>
</dbReference>
<dbReference type="EMBL" id="BMZH01000001">
    <property type="protein sequence ID" value="GHA83414.1"/>
    <property type="molecule type" value="Genomic_DNA"/>
</dbReference>
<protein>
    <submittedName>
        <fullName evidence="2">Extradiol dioxygenase</fullName>
    </submittedName>
</protein>
<dbReference type="SUPFAM" id="SSF54593">
    <property type="entry name" value="Glyoxalase/Bleomycin resistance protein/Dihydroxybiphenyl dioxygenase"/>
    <property type="match status" value="1"/>
</dbReference>
<accession>A0A8J3G131</accession>
<dbReference type="InterPro" id="IPR037523">
    <property type="entry name" value="VOC_core"/>
</dbReference>
<reference evidence="2" key="1">
    <citation type="journal article" date="2014" name="Int. J. Syst. Evol. Microbiol.">
        <title>Complete genome sequence of Corynebacterium casei LMG S-19264T (=DSM 44701T), isolated from a smear-ripened cheese.</title>
        <authorList>
            <consortium name="US DOE Joint Genome Institute (JGI-PGF)"/>
            <person name="Walter F."/>
            <person name="Albersmeier A."/>
            <person name="Kalinowski J."/>
            <person name="Ruckert C."/>
        </authorList>
    </citation>
    <scope>NUCLEOTIDE SEQUENCE</scope>
    <source>
        <strain evidence="2">KCTC 32513</strain>
    </source>
</reference>
<evidence type="ECO:0000313" key="3">
    <source>
        <dbReference type="Proteomes" id="UP000634004"/>
    </source>
</evidence>
<organism evidence="2 3">
    <name type="scientific">Algimonas arctica</name>
    <dbReference type="NCBI Taxonomy" id="1479486"/>
    <lineage>
        <taxon>Bacteria</taxon>
        <taxon>Pseudomonadati</taxon>
        <taxon>Pseudomonadota</taxon>
        <taxon>Alphaproteobacteria</taxon>
        <taxon>Maricaulales</taxon>
        <taxon>Robiginitomaculaceae</taxon>
        <taxon>Algimonas</taxon>
    </lineage>
</organism>
<dbReference type="PANTHER" id="PTHR36437:SF2">
    <property type="entry name" value="GLYOXALASE_BLEOMYCIN RESISTANCE PROTEIN_DIOXYGENASE"/>
    <property type="match status" value="1"/>
</dbReference>
<keyword evidence="2" id="KW-0223">Dioxygenase</keyword>
<dbReference type="Pfam" id="PF00903">
    <property type="entry name" value="Glyoxalase"/>
    <property type="match status" value="1"/>
</dbReference>
<dbReference type="AlphaFoldDB" id="A0A8J3G131"/>
<keyword evidence="2" id="KW-0560">Oxidoreductase</keyword>
<dbReference type="Proteomes" id="UP000634004">
    <property type="component" value="Unassembled WGS sequence"/>
</dbReference>
<proteinExistence type="predicted"/>